<dbReference type="InterPro" id="IPR036249">
    <property type="entry name" value="Thioredoxin-like_sf"/>
</dbReference>
<keyword evidence="9" id="KW-1185">Reference proteome</keyword>
<comment type="caution">
    <text evidence="8">The sequence shown here is derived from an EMBL/GenBank/DDBJ whole genome shotgun (WGS) entry which is preliminary data.</text>
</comment>
<evidence type="ECO:0000256" key="4">
    <source>
        <dbReference type="ARBA" id="ARBA00022964"/>
    </source>
</evidence>
<organism evidence="8 9">
    <name type="scientific">Sphingopyxis soli</name>
    <dbReference type="NCBI Taxonomy" id="592051"/>
    <lineage>
        <taxon>Bacteria</taxon>
        <taxon>Pseudomonadati</taxon>
        <taxon>Pseudomonadota</taxon>
        <taxon>Alphaproteobacteria</taxon>
        <taxon>Sphingomonadales</taxon>
        <taxon>Sphingomonadaceae</taxon>
        <taxon>Sphingopyxis</taxon>
    </lineage>
</organism>
<dbReference type="InterPro" id="IPR044862">
    <property type="entry name" value="Pro_4_hyd_alph_FE2OG_OXY"/>
</dbReference>
<evidence type="ECO:0000256" key="3">
    <source>
        <dbReference type="ARBA" id="ARBA00022896"/>
    </source>
</evidence>
<dbReference type="SMART" id="SM00702">
    <property type="entry name" value="P4Hc"/>
    <property type="match status" value="1"/>
</dbReference>
<evidence type="ECO:0000256" key="1">
    <source>
        <dbReference type="ARBA" id="ARBA00001961"/>
    </source>
</evidence>
<keyword evidence="2" id="KW-0479">Metal-binding</keyword>
<keyword evidence="3" id="KW-0847">Vitamin C</keyword>
<evidence type="ECO:0000313" key="8">
    <source>
        <dbReference type="EMBL" id="GAA0864998.1"/>
    </source>
</evidence>
<evidence type="ECO:0000259" key="7">
    <source>
        <dbReference type="PROSITE" id="PS51471"/>
    </source>
</evidence>
<dbReference type="Proteomes" id="UP001500738">
    <property type="component" value="Unassembled WGS sequence"/>
</dbReference>
<comment type="cofactor">
    <cofactor evidence="1">
        <name>L-ascorbate</name>
        <dbReference type="ChEBI" id="CHEBI:38290"/>
    </cofactor>
</comment>
<dbReference type="InterPro" id="IPR006620">
    <property type="entry name" value="Pro_4_hyd_alph"/>
</dbReference>
<dbReference type="PROSITE" id="PS51471">
    <property type="entry name" value="FE2OG_OXY"/>
    <property type="match status" value="1"/>
</dbReference>
<evidence type="ECO:0000313" key="9">
    <source>
        <dbReference type="Proteomes" id="UP001500738"/>
    </source>
</evidence>
<dbReference type="Gene3D" id="2.60.120.620">
    <property type="entry name" value="q2cbj1_9rhob like domain"/>
    <property type="match status" value="1"/>
</dbReference>
<sequence length="360" mass="39842">MSIPKPAFGVPAPWFKGQVLGGNPRYSFHTVAGRVAVLFFMGSARDAAVKSALDVLLSSDRYEDSRVCLFTVTHDPDDVSSGRIASGQYGVRHFLDYDRAIGTTYGACREGSNRYEAYIAVLDRQLRVAGRYPPSQATEALALAGRLIDEDRPEDWAPVLRIPRVLDRATCRHLIDLYEADGGADSGFMREVDGKTVSIIDHGHKRRSDYTITDMDLRRSLVGRINDCVRPAINLAYNFDATRMERYIVACYDASVGGHFRPHRDNTTKGTAHRRFAVTINLNDDFDGGELRFPEFGSRTYRAPPGGAIVFGCGLLHEATPVTRGRRYAFLPFLYDDAAAAQREANNVYLGEGVGAYRAG</sequence>
<accession>A0ABN1M6R5</accession>
<reference evidence="8 9" key="1">
    <citation type="journal article" date="2019" name="Int. J. Syst. Evol. Microbiol.">
        <title>The Global Catalogue of Microorganisms (GCM) 10K type strain sequencing project: providing services to taxonomists for standard genome sequencing and annotation.</title>
        <authorList>
            <consortium name="The Broad Institute Genomics Platform"/>
            <consortium name="The Broad Institute Genome Sequencing Center for Infectious Disease"/>
            <person name="Wu L."/>
            <person name="Ma J."/>
        </authorList>
    </citation>
    <scope>NUCLEOTIDE SEQUENCE [LARGE SCALE GENOMIC DNA]</scope>
    <source>
        <strain evidence="8 9">JCM 15910</strain>
    </source>
</reference>
<keyword evidence="5" id="KW-0560">Oxidoreductase</keyword>
<gene>
    <name evidence="8" type="ORF">GCM10009115_21830</name>
</gene>
<keyword evidence="6" id="KW-0408">Iron</keyword>
<evidence type="ECO:0000256" key="2">
    <source>
        <dbReference type="ARBA" id="ARBA00022723"/>
    </source>
</evidence>
<dbReference type="SUPFAM" id="SSF52833">
    <property type="entry name" value="Thioredoxin-like"/>
    <property type="match status" value="1"/>
</dbReference>
<dbReference type="InterPro" id="IPR005123">
    <property type="entry name" value="Oxoglu/Fe-dep_dioxygenase_dom"/>
</dbReference>
<dbReference type="RefSeq" id="WP_215350485.1">
    <property type="nucleotide sequence ID" value="NZ_BAAAFE010000007.1"/>
</dbReference>
<feature type="domain" description="Fe2OG dioxygenase" evidence="7">
    <location>
        <begin position="240"/>
        <end position="337"/>
    </location>
</feature>
<protein>
    <recommendedName>
        <fullName evidence="7">Fe2OG dioxygenase domain-containing protein</fullName>
    </recommendedName>
</protein>
<name>A0ABN1M6R5_9SPHN</name>
<evidence type="ECO:0000256" key="5">
    <source>
        <dbReference type="ARBA" id="ARBA00023002"/>
    </source>
</evidence>
<dbReference type="Pfam" id="PF13640">
    <property type="entry name" value="2OG-FeII_Oxy_3"/>
    <property type="match status" value="1"/>
</dbReference>
<proteinExistence type="predicted"/>
<evidence type="ECO:0000256" key="6">
    <source>
        <dbReference type="ARBA" id="ARBA00023004"/>
    </source>
</evidence>
<dbReference type="EMBL" id="BAAAFE010000007">
    <property type="protein sequence ID" value="GAA0864998.1"/>
    <property type="molecule type" value="Genomic_DNA"/>
</dbReference>
<keyword evidence="4" id="KW-0223">Dioxygenase</keyword>